<evidence type="ECO:0000256" key="1">
    <source>
        <dbReference type="ARBA" id="ARBA00004141"/>
    </source>
</evidence>
<dbReference type="InterPro" id="IPR000758">
    <property type="entry name" value="Enterovir_OMP"/>
</dbReference>
<keyword evidence="3" id="KW-0812">Transmembrane</keyword>
<dbReference type="GO" id="GO:0016020">
    <property type="term" value="C:membrane"/>
    <property type="evidence" value="ECO:0007669"/>
    <property type="project" value="UniProtKB-SubCell"/>
</dbReference>
<keyword evidence="2" id="KW-1134">Transmembrane beta strand</keyword>
<evidence type="ECO:0000313" key="7">
    <source>
        <dbReference type="EMBL" id="CAX61252.1"/>
    </source>
</evidence>
<feature type="signal peptide" evidence="6">
    <location>
        <begin position="1"/>
        <end position="22"/>
    </location>
</feature>
<proteinExistence type="predicted"/>
<dbReference type="InterPro" id="IPR051723">
    <property type="entry name" value="Bact_OM_Invasion-Related"/>
</dbReference>
<dbReference type="KEGG" id="ebi:EbC_37210"/>
<dbReference type="SUPFAM" id="SSF56925">
    <property type="entry name" value="OMPA-like"/>
    <property type="match status" value="1"/>
</dbReference>
<dbReference type="PANTHER" id="PTHR35892:SF2">
    <property type="entry name" value="OUTER MEMBRANE PROTEIN PAGN"/>
    <property type="match status" value="1"/>
</dbReference>
<dbReference type="EMBL" id="FP236843">
    <property type="protein sequence ID" value="CAX61252.1"/>
    <property type="molecule type" value="Genomic_DNA"/>
</dbReference>
<dbReference type="STRING" id="634500.EbC_37210"/>
<dbReference type="AlphaFoldDB" id="D8MWP5"/>
<organism evidence="8">
    <name type="scientific">Erwinia billingiae (strain Eb661)</name>
    <dbReference type="NCBI Taxonomy" id="634500"/>
    <lineage>
        <taxon>Bacteria</taxon>
        <taxon>Pseudomonadati</taxon>
        <taxon>Pseudomonadota</taxon>
        <taxon>Gammaproteobacteria</taxon>
        <taxon>Enterobacterales</taxon>
        <taxon>Erwiniaceae</taxon>
        <taxon>Erwinia</taxon>
    </lineage>
</organism>
<dbReference type="eggNOG" id="COG3637">
    <property type="taxonomic scope" value="Bacteria"/>
</dbReference>
<evidence type="ECO:0000256" key="6">
    <source>
        <dbReference type="SAM" id="SignalP"/>
    </source>
</evidence>
<evidence type="ECO:0000256" key="2">
    <source>
        <dbReference type="ARBA" id="ARBA00022452"/>
    </source>
</evidence>
<reference evidence="7 8" key="1">
    <citation type="journal article" date="2010" name="BMC Genomics">
        <title>Genome comparison of the epiphytic bacteria Erwinia billingiae and E. tasmaniensis with the pear pathogen E. pyrifoliae.</title>
        <authorList>
            <person name="Kube M."/>
            <person name="Migdoll A.M."/>
            <person name="Gehring I."/>
            <person name="Heitmann K."/>
            <person name="Mayer Y."/>
            <person name="Kuhl H."/>
            <person name="Knaust F."/>
            <person name="Geider K."/>
            <person name="Reinhardt R."/>
        </authorList>
    </citation>
    <scope>NUCLEOTIDE SEQUENCE [LARGE SCALE GENOMIC DNA]</scope>
    <source>
        <strain evidence="7 8">Eb661</strain>
    </source>
</reference>
<keyword evidence="5" id="KW-0472">Membrane</keyword>
<evidence type="ECO:0000256" key="4">
    <source>
        <dbReference type="ARBA" id="ARBA00022729"/>
    </source>
</evidence>
<dbReference type="RefSeq" id="WP_013203736.1">
    <property type="nucleotide sequence ID" value="NC_014306.1"/>
</dbReference>
<keyword evidence="8" id="KW-1185">Reference proteome</keyword>
<evidence type="ECO:0000256" key="5">
    <source>
        <dbReference type="ARBA" id="ARBA00023136"/>
    </source>
</evidence>
<keyword evidence="4 6" id="KW-0732">Signal</keyword>
<dbReference type="Gene3D" id="2.40.160.20">
    <property type="match status" value="1"/>
</dbReference>
<dbReference type="Pfam" id="PF06316">
    <property type="entry name" value="Ail_Lom"/>
    <property type="match status" value="1"/>
</dbReference>
<accession>D8MWP5</accession>
<dbReference type="GO" id="GO:0044384">
    <property type="term" value="C:host outer membrane"/>
    <property type="evidence" value="ECO:0007669"/>
    <property type="project" value="InterPro"/>
</dbReference>
<evidence type="ECO:0000313" key="8">
    <source>
        <dbReference type="Proteomes" id="UP000008793"/>
    </source>
</evidence>
<dbReference type="Proteomes" id="UP000008793">
    <property type="component" value="Chromosome"/>
</dbReference>
<protein>
    <submittedName>
        <fullName evidence="7">Virulence membrane protein</fullName>
    </submittedName>
</protein>
<feature type="chain" id="PRO_5003118333" evidence="6">
    <location>
        <begin position="23"/>
        <end position="187"/>
    </location>
</feature>
<dbReference type="HOGENOM" id="CLU_099385_1_0_6"/>
<gene>
    <name evidence="7" type="primary">pagC</name>
    <name evidence="7" type="ordered locus">EbC_37210</name>
</gene>
<dbReference type="PANTHER" id="PTHR35892">
    <property type="entry name" value="OUTER MEMBRANE PROTEIN PAGN-RELATED"/>
    <property type="match status" value="1"/>
</dbReference>
<name>D8MWP5_ERWBE</name>
<dbReference type="PRINTS" id="PR00316">
    <property type="entry name" value="ENTEROVIROMP"/>
</dbReference>
<comment type="subcellular location">
    <subcellularLocation>
        <location evidence="1">Membrane</location>
        <topology evidence="1">Multi-pass membrane protein</topology>
    </subcellularLocation>
</comment>
<evidence type="ECO:0000256" key="3">
    <source>
        <dbReference type="ARBA" id="ARBA00022692"/>
    </source>
</evidence>
<dbReference type="GeneID" id="90513675"/>
<dbReference type="InterPro" id="IPR011250">
    <property type="entry name" value="OMP/PagP_B-barrel"/>
</dbReference>
<dbReference type="PROSITE" id="PS00695">
    <property type="entry name" value="ENT_VIR_OMP_2"/>
    <property type="match status" value="1"/>
</dbReference>
<sequence>MKTTIISLAILTAISTATVVHAAAHTITLGYAQSKVQDFKNIQGVNAKYRYEWNSPLSIITSFTYWNGSNDGHYSNVNNTIYPEVDVKYYSLAVGPAYRINDFFSLYGLVGVNYNKVNYSYDLEKFGLGNSSSTSDNKSTNLMYGAGVQINPWNNLTIDVGYEGSRVTDGVTDYAVNGFNVGVGYRF</sequence>